<evidence type="ECO:0008006" key="3">
    <source>
        <dbReference type="Google" id="ProtNLM"/>
    </source>
</evidence>
<accession>A0A410T619</accession>
<evidence type="ECO:0000313" key="2">
    <source>
        <dbReference type="Proteomes" id="UP000289271"/>
    </source>
</evidence>
<evidence type="ECO:0000313" key="1">
    <source>
        <dbReference type="EMBL" id="QAU04389.1"/>
    </source>
</evidence>
<keyword evidence="2" id="KW-1185">Reference proteome</keyword>
<sequence length="111" mass="12881">MFLLDVYRFCEGCKNFNRQHLARFIYKHKDCARIAKAAGVDERYFASSCSKEFMARMLTAGYLDGVNGVYWSKGSSKRPFQFEFMSFEGKSSAYVNEMMKIANMNDEELFA</sequence>
<organism evidence="1 2">
    <name type="scientific">Escherichia phage vB_EcoS_IME542</name>
    <dbReference type="NCBI Taxonomy" id="2507711"/>
    <lineage>
        <taxon>Viruses</taxon>
        <taxon>Duplodnaviria</taxon>
        <taxon>Heunggongvirae</taxon>
        <taxon>Uroviricota</taxon>
        <taxon>Caudoviricetes</taxon>
        <taxon>Drexlerviridae</taxon>
        <taxon>Braunvirinae</taxon>
        <taxon>Christensenvirus</taxon>
        <taxon>Christensenvirus IME542</taxon>
    </lineage>
</organism>
<proteinExistence type="predicted"/>
<protein>
    <recommendedName>
        <fullName evidence="3">YdbL</fullName>
    </recommendedName>
</protein>
<dbReference type="EMBL" id="MK372342">
    <property type="protein sequence ID" value="QAU04389.1"/>
    <property type="molecule type" value="Genomic_DNA"/>
</dbReference>
<name>A0A410T619_9CAUD</name>
<dbReference type="KEGG" id="vg:55016471"/>
<dbReference type="RefSeq" id="YP_009824888.1">
    <property type="nucleotide sequence ID" value="NC_048208.1"/>
</dbReference>
<dbReference type="GeneID" id="55016471"/>
<reference evidence="1 2" key="1">
    <citation type="submission" date="2019-01" db="EMBL/GenBank/DDBJ databases">
        <title>The whole genome sequence of IME542.</title>
        <authorList>
            <person name="Li P."/>
            <person name="Tong Y."/>
            <person name="Wang J."/>
        </authorList>
    </citation>
    <scope>NUCLEOTIDE SEQUENCE [LARGE SCALE GENOMIC DNA]</scope>
</reference>
<dbReference type="Proteomes" id="UP000289271">
    <property type="component" value="Segment"/>
</dbReference>